<protein>
    <recommendedName>
        <fullName evidence="6 7">Thioredoxin</fullName>
    </recommendedName>
</protein>
<dbReference type="EMBL" id="CP150637">
    <property type="protein sequence ID" value="WZW88835.1"/>
    <property type="molecule type" value="Genomic_DNA"/>
</dbReference>
<evidence type="ECO:0000256" key="1">
    <source>
        <dbReference type="ARBA" id="ARBA00008987"/>
    </source>
</evidence>
<evidence type="ECO:0000256" key="4">
    <source>
        <dbReference type="ARBA" id="ARBA00023157"/>
    </source>
</evidence>
<evidence type="ECO:0000256" key="3">
    <source>
        <dbReference type="ARBA" id="ARBA00022982"/>
    </source>
</evidence>
<dbReference type="CDD" id="cd02947">
    <property type="entry name" value="TRX_family"/>
    <property type="match status" value="1"/>
</dbReference>
<keyword evidence="2" id="KW-0813">Transport</keyword>
<dbReference type="PANTHER" id="PTHR45663">
    <property type="entry name" value="GEO12009P1"/>
    <property type="match status" value="1"/>
</dbReference>
<dbReference type="Pfam" id="PF00085">
    <property type="entry name" value="Thioredoxin"/>
    <property type="match status" value="1"/>
</dbReference>
<dbReference type="PRINTS" id="PR00421">
    <property type="entry name" value="THIOREDOXIN"/>
</dbReference>
<gene>
    <name evidence="9" type="primary">trxA</name>
    <name evidence="9" type="ORF">WMO13_06030</name>
</gene>
<evidence type="ECO:0000259" key="8">
    <source>
        <dbReference type="PROSITE" id="PS51352"/>
    </source>
</evidence>
<feature type="domain" description="Thioredoxin" evidence="8">
    <location>
        <begin position="1"/>
        <end position="108"/>
    </location>
</feature>
<reference evidence="9 10" key="1">
    <citation type="submission" date="2024-03" db="EMBL/GenBank/DDBJ databases">
        <title>Complete Genome Sequence and Annotation of Ignatzschineria larvae DSM 13226.</title>
        <authorList>
            <person name="Cantrell E."/>
            <person name="Burcham Z.M."/>
        </authorList>
    </citation>
    <scope>NUCLEOTIDE SEQUENCE [LARGE SCALE GENOMIC DNA]</scope>
    <source>
        <strain evidence="9 10">DSM 13226</strain>
    </source>
</reference>
<dbReference type="Gene3D" id="3.40.30.10">
    <property type="entry name" value="Glutaredoxin"/>
    <property type="match status" value="1"/>
</dbReference>
<dbReference type="InterPro" id="IPR017937">
    <property type="entry name" value="Thioredoxin_CS"/>
</dbReference>
<dbReference type="PIRSF" id="PIRSF000077">
    <property type="entry name" value="Thioredoxin"/>
    <property type="match status" value="1"/>
</dbReference>
<keyword evidence="4" id="KW-1015">Disulfide bond</keyword>
<dbReference type="SUPFAM" id="SSF52833">
    <property type="entry name" value="Thioredoxin-like"/>
    <property type="match status" value="1"/>
</dbReference>
<dbReference type="PANTHER" id="PTHR45663:SF11">
    <property type="entry name" value="GEO12009P1"/>
    <property type="match status" value="1"/>
</dbReference>
<evidence type="ECO:0000256" key="2">
    <source>
        <dbReference type="ARBA" id="ARBA00022448"/>
    </source>
</evidence>
<keyword evidence="5" id="KW-0676">Redox-active center</keyword>
<name>A0ABZ3C3W3_9GAMM</name>
<evidence type="ECO:0000313" key="10">
    <source>
        <dbReference type="Proteomes" id="UP001449178"/>
    </source>
</evidence>
<evidence type="ECO:0000256" key="7">
    <source>
        <dbReference type="PIRNR" id="PIRNR000077"/>
    </source>
</evidence>
<evidence type="ECO:0000256" key="5">
    <source>
        <dbReference type="ARBA" id="ARBA00023284"/>
    </source>
</evidence>
<dbReference type="InterPro" id="IPR005746">
    <property type="entry name" value="Thioredoxin"/>
</dbReference>
<dbReference type="InterPro" id="IPR036249">
    <property type="entry name" value="Thioredoxin-like_sf"/>
</dbReference>
<evidence type="ECO:0000256" key="6">
    <source>
        <dbReference type="NCBIfam" id="TIGR01068"/>
    </source>
</evidence>
<dbReference type="InterPro" id="IPR013766">
    <property type="entry name" value="Thioredoxin_domain"/>
</dbReference>
<organism evidence="9 10">
    <name type="scientific">Ignatzschineria larvae DSM 13226</name>
    <dbReference type="NCBI Taxonomy" id="1111732"/>
    <lineage>
        <taxon>Bacteria</taxon>
        <taxon>Pseudomonadati</taxon>
        <taxon>Pseudomonadota</taxon>
        <taxon>Gammaproteobacteria</taxon>
        <taxon>Cardiobacteriales</taxon>
        <taxon>Ignatzschineriaceae</taxon>
        <taxon>Ignatzschineria</taxon>
    </lineage>
</organism>
<comment type="similarity">
    <text evidence="1 7">Belongs to the thioredoxin family.</text>
</comment>
<accession>A0ABZ3C3W3</accession>
<keyword evidence="10" id="KW-1185">Reference proteome</keyword>
<dbReference type="Proteomes" id="UP001449178">
    <property type="component" value="Chromosome"/>
</dbReference>
<dbReference type="NCBIfam" id="TIGR01068">
    <property type="entry name" value="thioredoxin"/>
    <property type="match status" value="1"/>
</dbReference>
<dbReference type="PROSITE" id="PS51352">
    <property type="entry name" value="THIOREDOXIN_2"/>
    <property type="match status" value="1"/>
</dbReference>
<evidence type="ECO:0000313" key="9">
    <source>
        <dbReference type="EMBL" id="WZW88835.1"/>
    </source>
</evidence>
<proteinExistence type="inferred from homology"/>
<keyword evidence="3" id="KW-0249">Electron transport</keyword>
<sequence>MMSQLINATDATFADEVLKADLPVLVDFWADWCAPCRMITPIIEAAAEEYAGKLKVVKLDVQNNQEAAVQFQIRSIPALMIFKDGKIVGQHVGALNKNQLAQFIDSHI</sequence>
<dbReference type="PROSITE" id="PS00194">
    <property type="entry name" value="THIOREDOXIN_1"/>
    <property type="match status" value="1"/>
</dbReference>